<name>A0A9P6HQ78_9AGAM</name>
<accession>A0A9P6HQ78</accession>
<proteinExistence type="predicted"/>
<evidence type="ECO:0000313" key="3">
    <source>
        <dbReference type="Proteomes" id="UP000736335"/>
    </source>
</evidence>
<dbReference type="InterPro" id="IPR049233">
    <property type="entry name" value="DUF6830"/>
</dbReference>
<dbReference type="AlphaFoldDB" id="A0A9P6HQ78"/>
<dbReference type="OrthoDB" id="3232986at2759"/>
<dbReference type="EMBL" id="WIUZ02000002">
    <property type="protein sequence ID" value="KAF9791321.1"/>
    <property type="molecule type" value="Genomic_DNA"/>
</dbReference>
<comment type="caution">
    <text evidence="2">The sequence shown here is derived from an EMBL/GenBank/DDBJ whole genome shotgun (WGS) entry which is preliminary data.</text>
</comment>
<evidence type="ECO:0000259" key="1">
    <source>
        <dbReference type="Pfam" id="PF20722"/>
    </source>
</evidence>
<dbReference type="Pfam" id="PF20722">
    <property type="entry name" value="DUF6830"/>
    <property type="match status" value="1"/>
</dbReference>
<keyword evidence="3" id="KW-1185">Reference proteome</keyword>
<feature type="domain" description="DUF6830" evidence="1">
    <location>
        <begin position="2"/>
        <end position="126"/>
    </location>
</feature>
<sequence>AVFNVNRKPDIPRISIDALAEKYKLPDLRPALLDFFSQWSNDPLFHSIGGRRGTHTNARLPFTNVIVWYSVRIQTYSLDDKSVTSPRRLNATPPCDSWPFGRYDTALFAHSNVDPALSPDVGLAGYDISQIRLILHLIWDREVPDAPSYLVYAQRFNIIPQLTSIPPTHAAIPNPVTGLYLVKRALRADKSRIGDIIPLSHCRVPIQLVPRFGAKADARITSRNSMEWSREFFLNTYFDKDIFQYLRGSRL</sequence>
<evidence type="ECO:0000313" key="2">
    <source>
        <dbReference type="EMBL" id="KAF9791321.1"/>
    </source>
</evidence>
<reference evidence="2" key="1">
    <citation type="journal article" date="2020" name="Nat. Commun.">
        <title>Large-scale genome sequencing of mycorrhizal fungi provides insights into the early evolution of symbiotic traits.</title>
        <authorList>
            <person name="Miyauchi S."/>
            <person name="Kiss E."/>
            <person name="Kuo A."/>
            <person name="Drula E."/>
            <person name="Kohler A."/>
            <person name="Sanchez-Garcia M."/>
            <person name="Morin E."/>
            <person name="Andreopoulos B."/>
            <person name="Barry K.W."/>
            <person name="Bonito G."/>
            <person name="Buee M."/>
            <person name="Carver A."/>
            <person name="Chen C."/>
            <person name="Cichocki N."/>
            <person name="Clum A."/>
            <person name="Culley D."/>
            <person name="Crous P.W."/>
            <person name="Fauchery L."/>
            <person name="Girlanda M."/>
            <person name="Hayes R.D."/>
            <person name="Keri Z."/>
            <person name="LaButti K."/>
            <person name="Lipzen A."/>
            <person name="Lombard V."/>
            <person name="Magnuson J."/>
            <person name="Maillard F."/>
            <person name="Murat C."/>
            <person name="Nolan M."/>
            <person name="Ohm R.A."/>
            <person name="Pangilinan J."/>
            <person name="Pereira M.F."/>
            <person name="Perotto S."/>
            <person name="Peter M."/>
            <person name="Pfister S."/>
            <person name="Riley R."/>
            <person name="Sitrit Y."/>
            <person name="Stielow J.B."/>
            <person name="Szollosi G."/>
            <person name="Zifcakova L."/>
            <person name="Stursova M."/>
            <person name="Spatafora J.W."/>
            <person name="Tedersoo L."/>
            <person name="Vaario L.M."/>
            <person name="Yamada A."/>
            <person name="Yan M."/>
            <person name="Wang P."/>
            <person name="Xu J."/>
            <person name="Bruns T."/>
            <person name="Baldrian P."/>
            <person name="Vilgalys R."/>
            <person name="Dunand C."/>
            <person name="Henrissat B."/>
            <person name="Grigoriev I.V."/>
            <person name="Hibbett D."/>
            <person name="Nagy L.G."/>
            <person name="Martin F.M."/>
        </authorList>
    </citation>
    <scope>NUCLEOTIDE SEQUENCE</scope>
    <source>
        <strain evidence="2">UH-Tt-Lm1</strain>
    </source>
</reference>
<dbReference type="Proteomes" id="UP000736335">
    <property type="component" value="Unassembled WGS sequence"/>
</dbReference>
<gene>
    <name evidence="2" type="ORF">BJ322DRAFT_1000188</name>
</gene>
<reference evidence="2" key="2">
    <citation type="submission" date="2020-11" db="EMBL/GenBank/DDBJ databases">
        <authorList>
            <consortium name="DOE Joint Genome Institute"/>
            <person name="Kuo A."/>
            <person name="Miyauchi S."/>
            <person name="Kiss E."/>
            <person name="Drula E."/>
            <person name="Kohler A."/>
            <person name="Sanchez-Garcia M."/>
            <person name="Andreopoulos B."/>
            <person name="Barry K.W."/>
            <person name="Bonito G."/>
            <person name="Buee M."/>
            <person name="Carver A."/>
            <person name="Chen C."/>
            <person name="Cichocki N."/>
            <person name="Clum A."/>
            <person name="Culley D."/>
            <person name="Crous P.W."/>
            <person name="Fauchery L."/>
            <person name="Girlanda M."/>
            <person name="Hayes R."/>
            <person name="Keri Z."/>
            <person name="Labutti K."/>
            <person name="Lipzen A."/>
            <person name="Lombard V."/>
            <person name="Magnuson J."/>
            <person name="Maillard F."/>
            <person name="Morin E."/>
            <person name="Murat C."/>
            <person name="Nolan M."/>
            <person name="Ohm R."/>
            <person name="Pangilinan J."/>
            <person name="Pereira M."/>
            <person name="Perotto S."/>
            <person name="Peter M."/>
            <person name="Riley R."/>
            <person name="Sitrit Y."/>
            <person name="Stielow B."/>
            <person name="Szollosi G."/>
            <person name="Zifcakova L."/>
            <person name="Stursova M."/>
            <person name="Spatafora J.W."/>
            <person name="Tedersoo L."/>
            <person name="Vaario L.-M."/>
            <person name="Yamada A."/>
            <person name="Yan M."/>
            <person name="Wang P."/>
            <person name="Xu J."/>
            <person name="Bruns T."/>
            <person name="Baldrian P."/>
            <person name="Vilgalys R."/>
            <person name="Henrissat B."/>
            <person name="Grigoriev I.V."/>
            <person name="Hibbett D."/>
            <person name="Nagy L.G."/>
            <person name="Martin F.M."/>
        </authorList>
    </citation>
    <scope>NUCLEOTIDE SEQUENCE</scope>
    <source>
        <strain evidence="2">UH-Tt-Lm1</strain>
    </source>
</reference>
<protein>
    <recommendedName>
        <fullName evidence="1">DUF6830 domain-containing protein</fullName>
    </recommendedName>
</protein>
<feature type="non-terminal residue" evidence="2">
    <location>
        <position position="1"/>
    </location>
</feature>
<organism evidence="2 3">
    <name type="scientific">Thelephora terrestris</name>
    <dbReference type="NCBI Taxonomy" id="56493"/>
    <lineage>
        <taxon>Eukaryota</taxon>
        <taxon>Fungi</taxon>
        <taxon>Dikarya</taxon>
        <taxon>Basidiomycota</taxon>
        <taxon>Agaricomycotina</taxon>
        <taxon>Agaricomycetes</taxon>
        <taxon>Thelephorales</taxon>
        <taxon>Thelephoraceae</taxon>
        <taxon>Thelephora</taxon>
    </lineage>
</organism>